<dbReference type="InterPro" id="IPR033947">
    <property type="entry name" value="ETF_alpha_N"/>
</dbReference>
<organism evidence="4 5">
    <name type="scientific">Neomoorella humiferrea</name>
    <dbReference type="NCBI Taxonomy" id="676965"/>
    <lineage>
        <taxon>Bacteria</taxon>
        <taxon>Bacillati</taxon>
        <taxon>Bacillota</taxon>
        <taxon>Clostridia</taxon>
        <taxon>Neomoorellales</taxon>
        <taxon>Neomoorellaceae</taxon>
        <taxon>Neomoorella</taxon>
    </lineage>
</organism>
<dbReference type="InterPro" id="IPR014729">
    <property type="entry name" value="Rossmann-like_a/b/a_fold"/>
</dbReference>
<dbReference type="EMBL" id="PVXM01000015">
    <property type="protein sequence ID" value="PRR73857.1"/>
    <property type="molecule type" value="Genomic_DNA"/>
</dbReference>
<accession>A0A2T0AU52</accession>
<dbReference type="Pfam" id="PF01012">
    <property type="entry name" value="ETF"/>
    <property type="match status" value="1"/>
</dbReference>
<dbReference type="CDD" id="cd01715">
    <property type="entry name" value="ETF_alpha"/>
    <property type="match status" value="1"/>
</dbReference>
<feature type="binding site" evidence="2">
    <location>
        <begin position="245"/>
        <end position="246"/>
    </location>
    <ligand>
        <name>FAD</name>
        <dbReference type="ChEBI" id="CHEBI:57692"/>
    </ligand>
</feature>
<dbReference type="PANTHER" id="PTHR43153:SF1">
    <property type="entry name" value="ELECTRON TRANSFER FLAVOPROTEIN SUBUNIT ALPHA, MITOCHONDRIAL"/>
    <property type="match status" value="1"/>
</dbReference>
<dbReference type="GO" id="GO:0033539">
    <property type="term" value="P:fatty acid beta-oxidation using acyl-CoA dehydrogenase"/>
    <property type="evidence" value="ECO:0007669"/>
    <property type="project" value="TreeGrafter"/>
</dbReference>
<feature type="binding site" evidence="2">
    <location>
        <begin position="259"/>
        <end position="263"/>
    </location>
    <ligand>
        <name>FAD</name>
        <dbReference type="ChEBI" id="CHEBI:57692"/>
    </ligand>
</feature>
<keyword evidence="5" id="KW-1185">Reference proteome</keyword>
<comment type="similarity">
    <text evidence="1">Belongs to the ETF alpha-subunit/FixB family.</text>
</comment>
<dbReference type="Gene3D" id="3.40.50.1220">
    <property type="entry name" value="TPP-binding domain"/>
    <property type="match status" value="1"/>
</dbReference>
<dbReference type="PANTHER" id="PTHR43153">
    <property type="entry name" value="ELECTRON TRANSFER FLAVOPROTEIN ALPHA"/>
    <property type="match status" value="1"/>
</dbReference>
<dbReference type="AlphaFoldDB" id="A0A2T0AU52"/>
<dbReference type="GO" id="GO:0009055">
    <property type="term" value="F:electron transfer activity"/>
    <property type="evidence" value="ECO:0007669"/>
    <property type="project" value="InterPro"/>
</dbReference>
<keyword evidence="2" id="KW-0285">Flavoprotein</keyword>
<comment type="cofactor">
    <cofactor evidence="2">
        <name>FAD</name>
        <dbReference type="ChEBI" id="CHEBI:57692"/>
    </cofactor>
    <text evidence="2">Binds 1 FAD per dimer.</text>
</comment>
<dbReference type="OrthoDB" id="9770286at2"/>
<evidence type="ECO:0000259" key="3">
    <source>
        <dbReference type="SMART" id="SM00893"/>
    </source>
</evidence>
<feature type="domain" description="Electron transfer flavoprotein alpha/beta-subunit N-terminal" evidence="3">
    <location>
        <begin position="7"/>
        <end position="196"/>
    </location>
</feature>
<dbReference type="InterPro" id="IPR029035">
    <property type="entry name" value="DHS-like_NAD/FAD-binding_dom"/>
</dbReference>
<dbReference type="Gene3D" id="3.40.50.620">
    <property type="entry name" value="HUPs"/>
    <property type="match status" value="1"/>
</dbReference>
<dbReference type="GO" id="GO:0050660">
    <property type="term" value="F:flavin adenine dinucleotide binding"/>
    <property type="evidence" value="ECO:0007669"/>
    <property type="project" value="InterPro"/>
</dbReference>
<proteinExistence type="inferred from homology"/>
<reference evidence="4 5" key="1">
    <citation type="submission" date="2018-03" db="EMBL/GenBank/DDBJ databases">
        <title>Genome sequence of Moorella humiferrea DSM 23265.</title>
        <authorList>
            <person name="Poehlein A."/>
            <person name="Daniel R."/>
        </authorList>
    </citation>
    <scope>NUCLEOTIDE SEQUENCE [LARGE SCALE GENOMIC DNA]</scope>
    <source>
        <strain evidence="4 5">DSM 23265</strain>
    </source>
</reference>
<dbReference type="Proteomes" id="UP000238415">
    <property type="component" value="Unassembled WGS sequence"/>
</dbReference>
<sequence length="349" mass="37360">MSKFQGVWVFIEQLAGEVAPVSWELLGAGRTLADNLEGELAGVLLGHEVKHLVSEVWAYGADKVYLIEDPVLQFYRTAPYARALVQAVKEYQPEILLLGATSLGRDLSGAVATALGTGLTADCTGLAIQPETRFLEQTRPAFGGNVMATILCRRHRPQMATVRPRVMPMPSRREGRRGELVRVDVTFDADEARAEVIEIITEKNKAVYLDRAEIIVAGGRGVGSKENFALLEELAGVLGGTLAASRAAVEAGWLPPEYQVGQTGVTVRPKIYFAIGISGAIQHLVGMQGADVIVAVNNDPDAPIFKIATYGIVGDFREVVPALTAEFRLRLDPAPGPGRAPGAEGSGSY</sequence>
<dbReference type="Pfam" id="PF00766">
    <property type="entry name" value="ETF_alpha"/>
    <property type="match status" value="1"/>
</dbReference>
<evidence type="ECO:0000256" key="1">
    <source>
        <dbReference type="ARBA" id="ARBA00005817"/>
    </source>
</evidence>
<dbReference type="InterPro" id="IPR014731">
    <property type="entry name" value="ETF_asu_C"/>
</dbReference>
<feature type="binding site" evidence="2">
    <location>
        <begin position="276"/>
        <end position="283"/>
    </location>
    <ligand>
        <name>FAD</name>
        <dbReference type="ChEBI" id="CHEBI:57692"/>
    </ligand>
</feature>
<gene>
    <name evidence="4" type="primary">acrA</name>
    <name evidence="4" type="ORF">MOHU_09970</name>
</gene>
<protein>
    <submittedName>
        <fullName evidence="4">Acryloyl-CoA reductase electron transfer subunit beta</fullName>
    </submittedName>
</protein>
<evidence type="ECO:0000313" key="5">
    <source>
        <dbReference type="Proteomes" id="UP000238415"/>
    </source>
</evidence>
<evidence type="ECO:0000313" key="4">
    <source>
        <dbReference type="EMBL" id="PRR73857.1"/>
    </source>
</evidence>
<keyword evidence="2" id="KW-0274">FAD</keyword>
<dbReference type="SMART" id="SM00893">
    <property type="entry name" value="ETF"/>
    <property type="match status" value="1"/>
</dbReference>
<dbReference type="SUPFAM" id="SSF52467">
    <property type="entry name" value="DHS-like NAD/FAD-binding domain"/>
    <property type="match status" value="1"/>
</dbReference>
<dbReference type="RefSeq" id="WP_106004991.1">
    <property type="nucleotide sequence ID" value="NZ_CP136419.1"/>
</dbReference>
<dbReference type="SUPFAM" id="SSF52402">
    <property type="entry name" value="Adenine nucleotide alpha hydrolases-like"/>
    <property type="match status" value="1"/>
</dbReference>
<dbReference type="InterPro" id="IPR001308">
    <property type="entry name" value="ETF_a/FixB"/>
</dbReference>
<evidence type="ECO:0000256" key="2">
    <source>
        <dbReference type="PIRSR" id="PIRSR000089-1"/>
    </source>
</evidence>
<comment type="caution">
    <text evidence="4">The sequence shown here is derived from an EMBL/GenBank/DDBJ whole genome shotgun (WGS) entry which is preliminary data.</text>
</comment>
<dbReference type="PIRSF" id="PIRSF000089">
    <property type="entry name" value="Electra_flavoP_a"/>
    <property type="match status" value="1"/>
</dbReference>
<feature type="binding site" evidence="2">
    <location>
        <position position="220"/>
    </location>
    <ligand>
        <name>FAD</name>
        <dbReference type="ChEBI" id="CHEBI:57692"/>
    </ligand>
</feature>
<feature type="binding site" evidence="2">
    <location>
        <position position="297"/>
    </location>
    <ligand>
        <name>FAD</name>
        <dbReference type="ChEBI" id="CHEBI:57692"/>
    </ligand>
</feature>
<name>A0A2T0AU52_9FIRM</name>
<dbReference type="InterPro" id="IPR014730">
    <property type="entry name" value="ETF_a/b_N"/>
</dbReference>